<dbReference type="PROSITE" id="PS50262">
    <property type="entry name" value="G_PROTEIN_RECEP_F1_2"/>
    <property type="match status" value="1"/>
</dbReference>
<dbReference type="InterPro" id="IPR000276">
    <property type="entry name" value="GPCR_Rhodpsn"/>
</dbReference>
<feature type="transmembrane region" description="Helical" evidence="8">
    <location>
        <begin position="151"/>
        <end position="170"/>
    </location>
</feature>
<evidence type="ECO:0000313" key="11">
    <source>
        <dbReference type="Proteomes" id="UP001233172"/>
    </source>
</evidence>
<keyword evidence="7" id="KW-0807">Transducer</keyword>
<feature type="transmembrane region" description="Helical" evidence="8">
    <location>
        <begin position="112"/>
        <end position="130"/>
    </location>
</feature>
<evidence type="ECO:0000259" key="9">
    <source>
        <dbReference type="PROSITE" id="PS50262"/>
    </source>
</evidence>
<keyword evidence="6 10" id="KW-0675">Receptor</keyword>
<dbReference type="GO" id="GO:0004930">
    <property type="term" value="F:G protein-coupled receptor activity"/>
    <property type="evidence" value="ECO:0007669"/>
    <property type="project" value="UniProtKB-KW"/>
</dbReference>
<comment type="subcellular location">
    <subcellularLocation>
        <location evidence="1">Membrane</location>
        <topology evidence="1">Multi-pass membrane protein</topology>
    </subcellularLocation>
</comment>
<dbReference type="SUPFAM" id="SSF81321">
    <property type="entry name" value="Family A G protein-coupled receptor-like"/>
    <property type="match status" value="1"/>
</dbReference>
<evidence type="ECO:0000256" key="7">
    <source>
        <dbReference type="ARBA" id="ARBA00023224"/>
    </source>
</evidence>
<sequence>MSTLTAPAKANSQNYTLEEIQHYLSELQYQSTLAYIPTFIYMSVIVFVGFFGNCMVIIVYCSKMTTTTLRLFMVVMAVFDLLINTIVIPWKMYDLLHIWNCDLPTLCKIQKYLNASVVLSSAGILVAIAATRYRMVCHPFGRQVSIKQSKLICIWITLTSFVISGPYGVIHGTQTKKTPNPQITGRYCQVDDSYVKTIWPSLNSGFFVLIFSTTQTNILQDRNLDVNHQDTNDAKGDANDELNSCQGFGKCDEKEANFNQRNDVNKTTNNTLRNMYAIKNRHIFGKTSLMLFTVTLVFIIGFLPFLGLNVFMAIDAERAAALKGVTLALYQLFLSSYLFNSFANPIVYSLLDRRFRMECWKLLKRS</sequence>
<feature type="transmembrane region" description="Helical" evidence="8">
    <location>
        <begin position="289"/>
        <end position="308"/>
    </location>
</feature>
<dbReference type="PANTHER" id="PTHR24243:SF208">
    <property type="entry name" value="PYROKININ-1 RECEPTOR"/>
    <property type="match status" value="1"/>
</dbReference>
<evidence type="ECO:0000256" key="2">
    <source>
        <dbReference type="ARBA" id="ARBA00022692"/>
    </source>
</evidence>
<organism evidence="10 11">
    <name type="scientific">Biomphalaria pfeifferi</name>
    <name type="common">Bloodfluke planorb</name>
    <name type="synonym">Freshwater snail</name>
    <dbReference type="NCBI Taxonomy" id="112525"/>
    <lineage>
        <taxon>Eukaryota</taxon>
        <taxon>Metazoa</taxon>
        <taxon>Spiralia</taxon>
        <taxon>Lophotrochozoa</taxon>
        <taxon>Mollusca</taxon>
        <taxon>Gastropoda</taxon>
        <taxon>Heterobranchia</taxon>
        <taxon>Euthyneura</taxon>
        <taxon>Panpulmonata</taxon>
        <taxon>Hygrophila</taxon>
        <taxon>Lymnaeoidea</taxon>
        <taxon>Planorbidae</taxon>
        <taxon>Biomphalaria</taxon>
    </lineage>
</organism>
<feature type="transmembrane region" description="Helical" evidence="8">
    <location>
        <begin position="39"/>
        <end position="59"/>
    </location>
</feature>
<evidence type="ECO:0000313" key="10">
    <source>
        <dbReference type="EMBL" id="KAK0045141.1"/>
    </source>
</evidence>
<evidence type="ECO:0000256" key="4">
    <source>
        <dbReference type="ARBA" id="ARBA00023040"/>
    </source>
</evidence>
<dbReference type="Gene3D" id="1.20.1070.10">
    <property type="entry name" value="Rhodopsin 7-helix transmembrane proteins"/>
    <property type="match status" value="1"/>
</dbReference>
<proteinExistence type="predicted"/>
<dbReference type="PANTHER" id="PTHR24243">
    <property type="entry name" value="G-PROTEIN COUPLED RECEPTOR"/>
    <property type="match status" value="1"/>
</dbReference>
<keyword evidence="3 8" id="KW-1133">Transmembrane helix</keyword>
<protein>
    <submittedName>
        <fullName evidence="10">Orexin receptor type 2</fullName>
    </submittedName>
</protein>
<dbReference type="Pfam" id="PF00001">
    <property type="entry name" value="7tm_1"/>
    <property type="match status" value="1"/>
</dbReference>
<name>A0AAD8EZU1_BIOPF</name>
<reference evidence="10" key="1">
    <citation type="journal article" date="2023" name="PLoS Negl. Trop. Dis.">
        <title>A genome sequence for Biomphalaria pfeifferi, the major vector snail for the human-infecting parasite Schistosoma mansoni.</title>
        <authorList>
            <person name="Bu L."/>
            <person name="Lu L."/>
            <person name="Laidemitt M.R."/>
            <person name="Zhang S.M."/>
            <person name="Mutuku M."/>
            <person name="Mkoji G."/>
            <person name="Steinauer M."/>
            <person name="Loker E.S."/>
        </authorList>
    </citation>
    <scope>NUCLEOTIDE SEQUENCE</scope>
    <source>
        <strain evidence="10">KasaAsao</strain>
    </source>
</reference>
<dbReference type="PRINTS" id="PR00237">
    <property type="entry name" value="GPCRRHODOPSN"/>
</dbReference>
<dbReference type="AlphaFoldDB" id="A0AAD8EZU1"/>
<dbReference type="EMBL" id="JASAOG010000185">
    <property type="protein sequence ID" value="KAK0045141.1"/>
    <property type="molecule type" value="Genomic_DNA"/>
</dbReference>
<keyword evidence="5 8" id="KW-0472">Membrane</keyword>
<dbReference type="Proteomes" id="UP001233172">
    <property type="component" value="Unassembled WGS sequence"/>
</dbReference>
<evidence type="ECO:0000256" key="1">
    <source>
        <dbReference type="ARBA" id="ARBA00004141"/>
    </source>
</evidence>
<dbReference type="CDD" id="cd00637">
    <property type="entry name" value="7tm_classA_rhodopsin-like"/>
    <property type="match status" value="1"/>
</dbReference>
<feature type="transmembrane region" description="Helical" evidence="8">
    <location>
        <begin position="71"/>
        <end position="92"/>
    </location>
</feature>
<keyword evidence="4" id="KW-0297">G-protein coupled receptor</keyword>
<evidence type="ECO:0000256" key="5">
    <source>
        <dbReference type="ARBA" id="ARBA00023136"/>
    </source>
</evidence>
<feature type="domain" description="G-protein coupled receptors family 1 profile" evidence="9">
    <location>
        <begin position="52"/>
        <end position="348"/>
    </location>
</feature>
<keyword evidence="2 8" id="KW-0812">Transmembrane</keyword>
<reference evidence="10" key="2">
    <citation type="submission" date="2023-04" db="EMBL/GenBank/DDBJ databases">
        <authorList>
            <person name="Bu L."/>
            <person name="Lu L."/>
            <person name="Laidemitt M.R."/>
            <person name="Zhang S.M."/>
            <person name="Mutuku M."/>
            <person name="Mkoji G."/>
            <person name="Steinauer M."/>
            <person name="Loker E.S."/>
        </authorList>
    </citation>
    <scope>NUCLEOTIDE SEQUENCE</scope>
    <source>
        <strain evidence="10">KasaAsao</strain>
        <tissue evidence="10">Whole Snail</tissue>
    </source>
</reference>
<feature type="transmembrane region" description="Helical" evidence="8">
    <location>
        <begin position="198"/>
        <end position="219"/>
    </location>
</feature>
<evidence type="ECO:0000256" key="8">
    <source>
        <dbReference type="SAM" id="Phobius"/>
    </source>
</evidence>
<gene>
    <name evidence="10" type="ORF">Bpfe_025413</name>
</gene>
<keyword evidence="11" id="KW-1185">Reference proteome</keyword>
<dbReference type="InterPro" id="IPR017452">
    <property type="entry name" value="GPCR_Rhodpsn_7TM"/>
</dbReference>
<dbReference type="GO" id="GO:0016020">
    <property type="term" value="C:membrane"/>
    <property type="evidence" value="ECO:0007669"/>
    <property type="project" value="UniProtKB-SubCell"/>
</dbReference>
<comment type="caution">
    <text evidence="10">The sequence shown here is derived from an EMBL/GenBank/DDBJ whole genome shotgun (WGS) entry which is preliminary data.</text>
</comment>
<accession>A0AAD8EZU1</accession>
<evidence type="ECO:0000256" key="6">
    <source>
        <dbReference type="ARBA" id="ARBA00023170"/>
    </source>
</evidence>
<feature type="transmembrane region" description="Helical" evidence="8">
    <location>
        <begin position="328"/>
        <end position="351"/>
    </location>
</feature>
<evidence type="ECO:0000256" key="3">
    <source>
        <dbReference type="ARBA" id="ARBA00022989"/>
    </source>
</evidence>